<keyword evidence="2" id="KW-1185">Reference proteome</keyword>
<protein>
    <submittedName>
        <fullName evidence="1">Uncharacterized protein</fullName>
    </submittedName>
</protein>
<name>A0A9Q4C7D9_9EURY</name>
<dbReference type="AlphaFoldDB" id="A0A9Q4C7D9"/>
<dbReference type="Pfam" id="PF11848">
    <property type="entry name" value="DUF3368"/>
    <property type="match status" value="1"/>
</dbReference>
<accession>A0A9Q4C7D9</accession>
<evidence type="ECO:0000313" key="1">
    <source>
        <dbReference type="EMBL" id="MCX2819774.1"/>
    </source>
</evidence>
<sequence>MSRVIADMSALLSIASAPDVLDTVFDEYDVLVPREVVDELEETAEYDDETANTADEVLSRLDDNAVRNAELNTDFPLDEGENAAVSLAKRENVDLFLYDGFNRIGLIHASLTDVRLVTTPKLLEVLVHKDALSEEEAVDALDDMTEARSWKGNSYVRRAREMLLGNSRDS</sequence>
<comment type="caution">
    <text evidence="1">The sequence shown here is derived from an EMBL/GenBank/DDBJ whole genome shotgun (WGS) entry which is preliminary data.</text>
</comment>
<evidence type="ECO:0000313" key="2">
    <source>
        <dbReference type="Proteomes" id="UP001149411"/>
    </source>
</evidence>
<dbReference type="InterPro" id="IPR021799">
    <property type="entry name" value="PIN-like_prokaryotic"/>
</dbReference>
<dbReference type="Proteomes" id="UP001149411">
    <property type="component" value="Unassembled WGS sequence"/>
</dbReference>
<reference evidence="1" key="1">
    <citation type="submission" date="2022-09" db="EMBL/GenBank/DDBJ databases">
        <title>Haloadaptaus new haloarchaeum isolated from saline soil.</title>
        <authorList>
            <person name="Duran-Viseras A."/>
            <person name="Sanchez-Porro C."/>
            <person name="Ventosa A."/>
        </authorList>
    </citation>
    <scope>NUCLEOTIDE SEQUENCE</scope>
    <source>
        <strain evidence="1">F3-133</strain>
    </source>
</reference>
<dbReference type="RefSeq" id="WP_266088345.1">
    <property type="nucleotide sequence ID" value="NZ_RKLV01000011.1"/>
</dbReference>
<gene>
    <name evidence="1" type="ORF">EGH25_10480</name>
</gene>
<proteinExistence type="predicted"/>
<organism evidence="1 2">
    <name type="scientific">Halorutilus salinus</name>
    <dbReference type="NCBI Taxonomy" id="2487751"/>
    <lineage>
        <taxon>Archaea</taxon>
        <taxon>Methanobacteriati</taxon>
        <taxon>Methanobacteriota</taxon>
        <taxon>Stenosarchaea group</taxon>
        <taxon>Halobacteria</taxon>
        <taxon>Halorutilales</taxon>
        <taxon>Halorutilaceae</taxon>
        <taxon>Halorutilus</taxon>
    </lineage>
</organism>
<dbReference type="EMBL" id="RKLV01000011">
    <property type="protein sequence ID" value="MCX2819774.1"/>
    <property type="molecule type" value="Genomic_DNA"/>
</dbReference>